<gene>
    <name evidence="1" type="ORF">MGSAQ_002826</name>
</gene>
<organism evidence="1">
    <name type="scientific">marine sediment metagenome</name>
    <dbReference type="NCBI Taxonomy" id="412755"/>
    <lineage>
        <taxon>unclassified sequences</taxon>
        <taxon>metagenomes</taxon>
        <taxon>ecological metagenomes</taxon>
    </lineage>
</organism>
<sequence>SYPSSGELNFRLTTHDAPTIISAIEEKL</sequence>
<dbReference type="EMBL" id="AYSL01001635">
    <property type="protein sequence ID" value="KTF05678.1"/>
    <property type="molecule type" value="Genomic_DNA"/>
</dbReference>
<reference evidence="1" key="1">
    <citation type="submission" date="2013-11" db="EMBL/GenBank/DDBJ databases">
        <title>Microbial diversity, functional groups and degradation webs in Northern and Southern Mediterranean and Red Sea marine crude oil polluted sites.</title>
        <authorList>
            <person name="Daffonchio D."/>
            <person name="Mapelli F."/>
            <person name="Ferrer M."/>
            <person name="Richter M."/>
            <person name="Cherif A."/>
            <person name="Malkawi H.I."/>
            <person name="Yakimov M.M."/>
            <person name="Abdel-Fattah Y.R."/>
            <person name="Blaghen M."/>
            <person name="Golyshin P.N."/>
            <person name="Kalogerakis N."/>
            <person name="Boon N."/>
            <person name="Magagnini M."/>
            <person name="Fava F."/>
        </authorList>
    </citation>
    <scope>NUCLEOTIDE SEQUENCE</scope>
</reference>
<proteinExistence type="predicted"/>
<comment type="caution">
    <text evidence="1">The sequence shown here is derived from an EMBL/GenBank/DDBJ whole genome shotgun (WGS) entry which is preliminary data.</text>
</comment>
<dbReference type="AlphaFoldDB" id="A0A1B6NQU9"/>
<protein>
    <submittedName>
        <fullName evidence="1">Uncharacterized protein</fullName>
    </submittedName>
</protein>
<feature type="non-terminal residue" evidence="1">
    <location>
        <position position="1"/>
    </location>
</feature>
<name>A0A1B6NQU9_9ZZZZ</name>
<evidence type="ECO:0000313" key="1">
    <source>
        <dbReference type="EMBL" id="KTF05678.1"/>
    </source>
</evidence>
<accession>A0A1B6NQU9</accession>